<dbReference type="Proteomes" id="UP001597053">
    <property type="component" value="Unassembled WGS sequence"/>
</dbReference>
<dbReference type="SUPFAM" id="SSF53067">
    <property type="entry name" value="Actin-like ATPase domain"/>
    <property type="match status" value="1"/>
</dbReference>
<evidence type="ECO:0000256" key="2">
    <source>
        <dbReference type="ARBA" id="ARBA00022679"/>
    </source>
</evidence>
<gene>
    <name evidence="5" type="ORF">ACFQZ8_22680</name>
</gene>
<keyword evidence="3 5" id="KW-0418">Kinase</keyword>
<protein>
    <submittedName>
        <fullName evidence="5">FGGY family carbohydrate kinase</fullName>
    </submittedName>
</protein>
<evidence type="ECO:0000256" key="3">
    <source>
        <dbReference type="ARBA" id="ARBA00022777"/>
    </source>
</evidence>
<dbReference type="PANTHER" id="PTHR43095">
    <property type="entry name" value="SUGAR KINASE"/>
    <property type="match status" value="1"/>
</dbReference>
<evidence type="ECO:0000313" key="5">
    <source>
        <dbReference type="EMBL" id="MFD0786714.1"/>
    </source>
</evidence>
<organism evidence="5 6">
    <name type="scientific">Micromonospora azadirachtae</name>
    <dbReference type="NCBI Taxonomy" id="1970735"/>
    <lineage>
        <taxon>Bacteria</taxon>
        <taxon>Bacillati</taxon>
        <taxon>Actinomycetota</taxon>
        <taxon>Actinomycetes</taxon>
        <taxon>Micromonosporales</taxon>
        <taxon>Micromonosporaceae</taxon>
        <taxon>Micromonospora</taxon>
    </lineage>
</organism>
<dbReference type="PANTHER" id="PTHR43095:SF2">
    <property type="entry name" value="GLUCONOKINASE"/>
    <property type="match status" value="1"/>
</dbReference>
<reference evidence="6" key="1">
    <citation type="journal article" date="2019" name="Int. J. Syst. Evol. Microbiol.">
        <title>The Global Catalogue of Microorganisms (GCM) 10K type strain sequencing project: providing services to taxonomists for standard genome sequencing and annotation.</title>
        <authorList>
            <consortium name="The Broad Institute Genomics Platform"/>
            <consortium name="The Broad Institute Genome Sequencing Center for Infectious Disease"/>
            <person name="Wu L."/>
            <person name="Ma J."/>
        </authorList>
    </citation>
    <scope>NUCLEOTIDE SEQUENCE [LARGE SCALE GENOMIC DNA]</scope>
    <source>
        <strain evidence="6">JCM 32148</strain>
    </source>
</reference>
<dbReference type="Pfam" id="PF00370">
    <property type="entry name" value="FGGY_N"/>
    <property type="match status" value="1"/>
</dbReference>
<keyword evidence="6" id="KW-1185">Reference proteome</keyword>
<dbReference type="InterPro" id="IPR018484">
    <property type="entry name" value="FGGY_N"/>
</dbReference>
<sequence length="92" mass="9342">MAGSGDAPPVVLGVDIGTTSTKAVAYDTTGRQLASNSVGYPLSEPQPGYAEQDPQRILDAVVTSVRATVAELGRPVAGLSFGTAMHSLIGLD</sequence>
<comment type="similarity">
    <text evidence="1">Belongs to the FGGY kinase family.</text>
</comment>
<accession>A0ABW3A7I5</accession>
<name>A0ABW3A7I5_9ACTN</name>
<dbReference type="InterPro" id="IPR050406">
    <property type="entry name" value="FGGY_Carb_Kinase"/>
</dbReference>
<evidence type="ECO:0000259" key="4">
    <source>
        <dbReference type="Pfam" id="PF00370"/>
    </source>
</evidence>
<evidence type="ECO:0000256" key="1">
    <source>
        <dbReference type="ARBA" id="ARBA00009156"/>
    </source>
</evidence>
<evidence type="ECO:0000313" key="6">
    <source>
        <dbReference type="Proteomes" id="UP001597053"/>
    </source>
</evidence>
<feature type="domain" description="Carbohydrate kinase FGGY N-terminal" evidence="4">
    <location>
        <begin position="10"/>
        <end position="92"/>
    </location>
</feature>
<comment type="caution">
    <text evidence="5">The sequence shown here is derived from an EMBL/GenBank/DDBJ whole genome shotgun (WGS) entry which is preliminary data.</text>
</comment>
<keyword evidence="2" id="KW-0808">Transferase</keyword>
<dbReference type="InterPro" id="IPR043129">
    <property type="entry name" value="ATPase_NBD"/>
</dbReference>
<proteinExistence type="inferred from homology"/>
<dbReference type="EMBL" id="JBHTHM010001525">
    <property type="protein sequence ID" value="MFD0786714.1"/>
    <property type="molecule type" value="Genomic_DNA"/>
</dbReference>
<dbReference type="Gene3D" id="3.30.420.40">
    <property type="match status" value="1"/>
</dbReference>
<feature type="non-terminal residue" evidence="5">
    <location>
        <position position="92"/>
    </location>
</feature>
<dbReference type="GO" id="GO:0016301">
    <property type="term" value="F:kinase activity"/>
    <property type="evidence" value="ECO:0007669"/>
    <property type="project" value="UniProtKB-KW"/>
</dbReference>